<dbReference type="PANTHER" id="PTHR42714">
    <property type="entry name" value="TRNA MODIFICATION GTPASE GTPBP3"/>
    <property type="match status" value="1"/>
</dbReference>
<dbReference type="Gene3D" id="3.40.50.300">
    <property type="entry name" value="P-loop containing nucleotide triphosphate hydrolases"/>
    <property type="match status" value="1"/>
</dbReference>
<dbReference type="Gene3D" id="3.30.1360.120">
    <property type="entry name" value="Probable tRNA modification gtpase trme, domain 1"/>
    <property type="match status" value="1"/>
</dbReference>
<comment type="subcellular location">
    <subcellularLocation>
        <location evidence="6">Cytoplasm</location>
    </subcellularLocation>
</comment>
<keyword evidence="6" id="KW-0378">Hydrolase</keyword>
<keyword evidence="10" id="KW-1185">Reference proteome</keyword>
<comment type="caution">
    <text evidence="6">Lacks conserved residue(s) required for the propagation of feature annotation.</text>
</comment>
<keyword evidence="2 6" id="KW-0819">tRNA processing</keyword>
<comment type="similarity">
    <text evidence="1 6 7">Belongs to the TRAFAC class TrmE-Era-EngA-EngB-Septin-like GTPase superfamily. TrmE GTPase family.</text>
</comment>
<feature type="binding site" evidence="6">
    <location>
        <position position="242"/>
    </location>
    <ligand>
        <name>K(+)</name>
        <dbReference type="ChEBI" id="CHEBI:29103"/>
    </ligand>
</feature>
<feature type="binding site" evidence="6">
    <location>
        <begin position="223"/>
        <end position="228"/>
    </location>
    <ligand>
        <name>GTP</name>
        <dbReference type="ChEBI" id="CHEBI:37565"/>
    </ligand>
</feature>
<keyword evidence="6" id="KW-0963">Cytoplasm</keyword>
<dbReference type="InterPro" id="IPR006073">
    <property type="entry name" value="GTP-bd"/>
</dbReference>
<keyword evidence="4 6" id="KW-0630">Potassium</keyword>
<feature type="binding site" evidence="6">
    <location>
        <position position="247"/>
    </location>
    <ligand>
        <name>K(+)</name>
        <dbReference type="ChEBI" id="CHEBI:29103"/>
    </ligand>
</feature>
<dbReference type="InterPro" id="IPR025867">
    <property type="entry name" value="MnmE_helical"/>
</dbReference>
<reference evidence="9 10" key="3">
    <citation type="submission" date="2021-02" db="EMBL/GenBank/DDBJ databases">
        <authorList>
            <person name="Merkel A.Y."/>
        </authorList>
    </citation>
    <scope>NUCLEOTIDE SEQUENCE [LARGE SCALE GENOMIC DNA]</scope>
    <source>
        <strain evidence="9 10">T05b</strain>
    </source>
</reference>
<dbReference type="PANTHER" id="PTHR42714:SF2">
    <property type="entry name" value="TRNA MODIFICATION GTPASE GTPBP3, MITOCHONDRIAL"/>
    <property type="match status" value="1"/>
</dbReference>
<dbReference type="Pfam" id="PF10396">
    <property type="entry name" value="TrmE_N"/>
    <property type="match status" value="1"/>
</dbReference>
<feature type="binding site" evidence="6">
    <location>
        <position position="248"/>
    </location>
    <ligand>
        <name>Mg(2+)</name>
        <dbReference type="ChEBI" id="CHEBI:18420"/>
    </ligand>
</feature>
<evidence type="ECO:0000256" key="3">
    <source>
        <dbReference type="ARBA" id="ARBA00022741"/>
    </source>
</evidence>
<dbReference type="PROSITE" id="PS51709">
    <property type="entry name" value="G_TRME"/>
    <property type="match status" value="1"/>
</dbReference>
<dbReference type="NCBIfam" id="NF003661">
    <property type="entry name" value="PRK05291.1-3"/>
    <property type="match status" value="1"/>
</dbReference>
<dbReference type="SUPFAM" id="SSF52540">
    <property type="entry name" value="P-loop containing nucleoside triphosphate hydrolases"/>
    <property type="match status" value="1"/>
</dbReference>
<evidence type="ECO:0000313" key="10">
    <source>
        <dbReference type="Proteomes" id="UP000703590"/>
    </source>
</evidence>
<feature type="binding site" evidence="6">
    <location>
        <position position="20"/>
    </location>
    <ligand>
        <name>(6S)-5-formyl-5,6,7,8-tetrahydrofolate</name>
        <dbReference type="ChEBI" id="CHEBI:57457"/>
    </ligand>
</feature>
<dbReference type="RefSeq" id="WP_205458907.1">
    <property type="nucleotide sequence ID" value="NZ_JAFHKK010000010.1"/>
</dbReference>
<feature type="binding site" evidence="6">
    <location>
        <begin position="242"/>
        <end position="248"/>
    </location>
    <ligand>
        <name>GTP</name>
        <dbReference type="ChEBI" id="CHEBI:37565"/>
    </ligand>
</feature>
<feature type="domain" description="TrmE-type G" evidence="8">
    <location>
        <begin position="213"/>
        <end position="370"/>
    </location>
</feature>
<evidence type="ECO:0000256" key="5">
    <source>
        <dbReference type="ARBA" id="ARBA00023134"/>
    </source>
</evidence>
<keyword evidence="3 6" id="KW-0547">Nucleotide-binding</keyword>
<evidence type="ECO:0000256" key="4">
    <source>
        <dbReference type="ARBA" id="ARBA00022958"/>
    </source>
</evidence>
<comment type="cofactor">
    <cofactor evidence="6">
        <name>K(+)</name>
        <dbReference type="ChEBI" id="CHEBI:29103"/>
    </cofactor>
    <text evidence="6">Binds 1 potassium ion per subunit.</text>
</comment>
<dbReference type="InterPro" id="IPR027368">
    <property type="entry name" value="MnmE_dom2"/>
</dbReference>
<evidence type="ECO:0000256" key="2">
    <source>
        <dbReference type="ARBA" id="ARBA00022694"/>
    </source>
</evidence>
<gene>
    <name evidence="6 9" type="primary">mnmE</name>
    <name evidence="6" type="synonym">trmE</name>
    <name evidence="9" type="ORF">JWV37_05980</name>
</gene>
<feature type="binding site" evidence="6">
    <location>
        <position position="117"/>
    </location>
    <ligand>
        <name>(6S)-5-formyl-5,6,7,8-tetrahydrofolate</name>
        <dbReference type="ChEBI" id="CHEBI:57457"/>
    </ligand>
</feature>
<evidence type="ECO:0000259" key="8">
    <source>
        <dbReference type="PROSITE" id="PS51709"/>
    </source>
</evidence>
<dbReference type="NCBIfam" id="TIGR00450">
    <property type="entry name" value="mnmE_trmE_thdF"/>
    <property type="match status" value="1"/>
</dbReference>
<sequence length="442" mass="48338">MKTIAAIATAHGIGSIAIVRLSGPEALPLACSLTRKSSFSPRHATLSSLFDATGALIDEALIVYFQAPKSFTGEEVVEFQCHGGMMVASMVLEALLAKGARLATPGEFSKRAFLNGRIDLAEAEAIAKLIEAKSEEAAKILARQMKGELSRFVNEARESLLEILAYVEVSIDYAEEDLPEDLIRQMEVKLTALEQRLGEVVAVSEQRKGLMQGFKVAIVGKPNVGKSSLLNGLLHYDRAIISDVAGTTRDTIEEEMRIGTHLIKIVDTAGIRHTEEKVEQIGIARSKKAIEEADVVLALFDASRPKDTEDREILDLLETYASSKHVIPLLNKTDLPKVFEGLENALHVSTLSSLSCVVDTLREHLDTKRMDEGMLLTSTRQIASVRKAHEAITEAKPRLEEAELELFAFHLNEAIGALGAITRPYGVDEMLDKMFGTFCLGK</sequence>
<dbReference type="Gene3D" id="1.20.120.430">
    <property type="entry name" value="tRNA modification GTPase MnmE domain 2"/>
    <property type="match status" value="1"/>
</dbReference>
<comment type="function">
    <text evidence="6">Exhibits a very high intrinsic GTPase hydrolysis rate. Involved in the addition of a carboxymethylaminomethyl (cmnm) group at the wobble position (U34) of certain tRNAs, forming tRNA-cmnm(5)s(2)U34.</text>
</comment>
<accession>A0ABS2WS36</accession>
<dbReference type="HAMAP" id="MF_00379">
    <property type="entry name" value="GTPase_MnmE"/>
    <property type="match status" value="1"/>
</dbReference>
<dbReference type="InterPro" id="IPR027417">
    <property type="entry name" value="P-loop_NTPase"/>
</dbReference>
<evidence type="ECO:0000256" key="7">
    <source>
        <dbReference type="RuleBase" id="RU003313"/>
    </source>
</evidence>
<dbReference type="EMBL" id="JAFHKK010000010">
    <property type="protein sequence ID" value="MBN2964320.1"/>
    <property type="molecule type" value="Genomic_DNA"/>
</dbReference>
<comment type="caution">
    <text evidence="9">The sequence shown here is derived from an EMBL/GenBank/DDBJ whole genome shotgun (WGS) entry which is preliminary data.</text>
</comment>
<feature type="binding site" evidence="6">
    <location>
        <position position="78"/>
    </location>
    <ligand>
        <name>(6S)-5-formyl-5,6,7,8-tetrahydrofolate</name>
        <dbReference type="ChEBI" id="CHEBI:57457"/>
    </ligand>
</feature>
<organism evidence="9 10">
    <name type="scientific">Sulfurospirillum tamanense</name>
    <dbReference type="NCBI Taxonomy" id="2813362"/>
    <lineage>
        <taxon>Bacteria</taxon>
        <taxon>Pseudomonadati</taxon>
        <taxon>Campylobacterota</taxon>
        <taxon>Epsilonproteobacteria</taxon>
        <taxon>Campylobacterales</taxon>
        <taxon>Sulfurospirillaceae</taxon>
        <taxon>Sulfurospirillum</taxon>
    </lineage>
</organism>
<dbReference type="InterPro" id="IPR005225">
    <property type="entry name" value="Small_GTP-bd"/>
</dbReference>
<dbReference type="Pfam" id="PF01926">
    <property type="entry name" value="MMR_HSR1"/>
    <property type="match status" value="1"/>
</dbReference>
<reference evidence="10" key="2">
    <citation type="submission" date="2021-02" db="EMBL/GenBank/DDBJ databases">
        <title>Sulfurospirillum tamanensis sp. nov.</title>
        <authorList>
            <person name="Merkel A.Y."/>
        </authorList>
    </citation>
    <scope>NUCLEOTIDE SEQUENCE [LARGE SCALE GENOMIC DNA]</scope>
    <source>
        <strain evidence="10">T05b</strain>
    </source>
</reference>
<feature type="binding site" evidence="6">
    <location>
        <begin position="267"/>
        <end position="270"/>
    </location>
    <ligand>
        <name>GTP</name>
        <dbReference type="ChEBI" id="CHEBI:37565"/>
    </ligand>
</feature>
<dbReference type="Pfam" id="PF12631">
    <property type="entry name" value="MnmE_helical"/>
    <property type="match status" value="1"/>
</dbReference>
<evidence type="ECO:0000313" key="9">
    <source>
        <dbReference type="EMBL" id="MBN2964320.1"/>
    </source>
</evidence>
<feature type="binding site" evidence="6">
    <location>
        <position position="227"/>
    </location>
    <ligand>
        <name>Mg(2+)</name>
        <dbReference type="ChEBI" id="CHEBI:18420"/>
    </ligand>
</feature>
<dbReference type="CDD" id="cd14858">
    <property type="entry name" value="TrmE_N"/>
    <property type="match status" value="1"/>
</dbReference>
<feature type="binding site" evidence="6">
    <location>
        <position position="442"/>
    </location>
    <ligand>
        <name>(6S)-5-formyl-5,6,7,8-tetrahydrofolate</name>
        <dbReference type="ChEBI" id="CHEBI:57457"/>
    </ligand>
</feature>
<reference evidence="9 10" key="1">
    <citation type="submission" date="2021-02" db="EMBL/GenBank/DDBJ databases">
        <title>Sulfurospirillum tamanensis sp. nov.</title>
        <authorList>
            <person name="Frolova A."/>
            <person name="Merkel A."/>
            <person name="Slobodkin A."/>
        </authorList>
    </citation>
    <scope>NUCLEOTIDE SEQUENCE [LARGE SCALE GENOMIC DNA]</scope>
    <source>
        <strain evidence="9 10">T05b</strain>
    </source>
</reference>
<dbReference type="Proteomes" id="UP000703590">
    <property type="component" value="Unassembled WGS sequence"/>
</dbReference>
<protein>
    <recommendedName>
        <fullName evidence="6">tRNA modification GTPase MnmE</fullName>
        <ecNumber evidence="6">3.6.-.-</ecNumber>
    </recommendedName>
</protein>
<keyword evidence="5 6" id="KW-0342">GTP-binding</keyword>
<dbReference type="InterPro" id="IPR031168">
    <property type="entry name" value="G_TrmE"/>
</dbReference>
<dbReference type="InterPro" id="IPR018948">
    <property type="entry name" value="GTP-bd_TrmE_N"/>
</dbReference>
<dbReference type="NCBIfam" id="TIGR00231">
    <property type="entry name" value="small_GTP"/>
    <property type="match status" value="1"/>
</dbReference>
<keyword evidence="6" id="KW-0460">Magnesium</keyword>
<evidence type="ECO:0000256" key="6">
    <source>
        <dbReference type="HAMAP-Rule" id="MF_00379"/>
    </source>
</evidence>
<evidence type="ECO:0000256" key="1">
    <source>
        <dbReference type="ARBA" id="ARBA00011043"/>
    </source>
</evidence>
<keyword evidence="6" id="KW-0479">Metal-binding</keyword>
<dbReference type="InterPro" id="IPR027266">
    <property type="entry name" value="TrmE/GcvT-like"/>
</dbReference>
<feature type="binding site" evidence="6">
    <location>
        <position position="223"/>
    </location>
    <ligand>
        <name>K(+)</name>
        <dbReference type="ChEBI" id="CHEBI:29103"/>
    </ligand>
</feature>
<dbReference type="InterPro" id="IPR004520">
    <property type="entry name" value="GTPase_MnmE"/>
</dbReference>
<dbReference type="CDD" id="cd04164">
    <property type="entry name" value="trmE"/>
    <property type="match status" value="1"/>
</dbReference>
<proteinExistence type="inferred from homology"/>
<name>A0ABS2WS36_9BACT</name>
<comment type="subunit">
    <text evidence="6">Homodimer. Heterotetramer of two MnmE and two MnmG subunits.</text>
</comment>
<feature type="binding site" evidence="6">
    <location>
        <position position="244"/>
    </location>
    <ligand>
        <name>K(+)</name>
        <dbReference type="ChEBI" id="CHEBI:29103"/>
    </ligand>
</feature>
<dbReference type="EC" id="3.6.-.-" evidence="6"/>